<keyword evidence="8" id="KW-0393">Immunoglobulin domain</keyword>
<accession>A0A8J0UDE2</accession>
<evidence type="ECO:0000256" key="2">
    <source>
        <dbReference type="ARBA" id="ARBA00022692"/>
    </source>
</evidence>
<sequence length="475" mass="52929">MTCVLEGKRVESIMSLHWISLRREFPFQKVSVILLCLAHTAVSEPGVKCKFSGPAIIGGNATLRCQLPGSFEVLQVTWQRSKDGFRENIATYSNKYGVKVLSPFNSRVEVFNTSPKKSSMKISALTKEDEACYICAFSVYQHGAYTGQVCLPTLVSGNEFICSAVGSHILNITVNPPNINTDSAAQSEGGITGAIQKGTFTERENVTCTFQLPRTDRHKQDLTEQYNDLDDDEEIVSTNCSASGKTKPYIIWENEGKPVSTEYKEKVTGDITTVTSTRWYSLAWLLAQDKPIICYITINPGAIGERKESSTSQEENSQTLHQTSLDKETTNKQDSHYVRLAIVMVPFAFALLPVCFLNWKRKAWQAQKAQPVNEPRPESKSNTYGTPNTLCRTPTTTRILMTSTTGSEMSKRNNIIHNQDTNHISSTPGSASEGRNTKHNQDTENTWTPISAVSKARLDSKTDKENKTPKRKLQF</sequence>
<dbReference type="GO" id="GO:0009986">
    <property type="term" value="C:cell surface"/>
    <property type="evidence" value="ECO:0000318"/>
    <property type="project" value="GO_Central"/>
</dbReference>
<feature type="compositionally biased region" description="Basic and acidic residues" evidence="9">
    <location>
        <begin position="456"/>
        <end position="468"/>
    </location>
</feature>
<evidence type="ECO:0000256" key="1">
    <source>
        <dbReference type="ARBA" id="ARBA00004167"/>
    </source>
</evidence>
<dbReference type="Gene3D" id="2.60.40.10">
    <property type="entry name" value="Immunoglobulins"/>
    <property type="match status" value="1"/>
</dbReference>
<feature type="region of interest" description="Disordered" evidence="9">
    <location>
        <begin position="368"/>
        <end position="391"/>
    </location>
</feature>
<feature type="compositionally biased region" description="Polar residues" evidence="9">
    <location>
        <begin position="416"/>
        <end position="434"/>
    </location>
</feature>
<dbReference type="KEGG" id="xla:108707837"/>
<evidence type="ECO:0000256" key="9">
    <source>
        <dbReference type="SAM" id="MobiDB-lite"/>
    </source>
</evidence>
<dbReference type="GO" id="GO:0043025">
    <property type="term" value="C:neuronal cell body"/>
    <property type="evidence" value="ECO:0000318"/>
    <property type="project" value="GO_Central"/>
</dbReference>
<dbReference type="GeneID" id="108707837"/>
<evidence type="ECO:0000256" key="7">
    <source>
        <dbReference type="ARBA" id="ARBA00023180"/>
    </source>
</evidence>
<gene>
    <name evidence="13" type="primary">LOC108707837</name>
</gene>
<dbReference type="GO" id="GO:0034113">
    <property type="term" value="P:heterotypic cell-cell adhesion"/>
    <property type="evidence" value="ECO:0000318"/>
    <property type="project" value="GO_Central"/>
</dbReference>
<dbReference type="Proteomes" id="UP000186698">
    <property type="component" value="Chromosome 2L"/>
</dbReference>
<keyword evidence="12" id="KW-1185">Reference proteome</keyword>
<keyword evidence="2 10" id="KW-0812">Transmembrane</keyword>
<dbReference type="AlphaFoldDB" id="A0A8J0UDE2"/>
<keyword evidence="4 10" id="KW-1133">Transmembrane helix</keyword>
<dbReference type="PANTHER" id="PTHR46841:SF10">
    <property type="entry name" value="CD200 MOLECULE LIKE 1-RELATED"/>
    <property type="match status" value="1"/>
</dbReference>
<dbReference type="RefSeq" id="XP_018101351.1">
    <property type="nucleotide sequence ID" value="XM_018245862.2"/>
</dbReference>
<feature type="compositionally biased region" description="Low complexity" evidence="9">
    <location>
        <begin position="310"/>
        <end position="319"/>
    </location>
</feature>
<evidence type="ECO:0000259" key="11">
    <source>
        <dbReference type="PROSITE" id="PS50835"/>
    </source>
</evidence>
<dbReference type="PANTHER" id="PTHR46841">
    <property type="entry name" value="OX-2 MEMBRANE GLYCOPROTEIN"/>
    <property type="match status" value="1"/>
</dbReference>
<reference evidence="13" key="1">
    <citation type="submission" date="2025-08" db="UniProtKB">
        <authorList>
            <consortium name="RefSeq"/>
        </authorList>
    </citation>
    <scope>IDENTIFICATION</scope>
    <source>
        <strain evidence="13">J_2021</strain>
        <tissue evidence="13">Erythrocytes</tissue>
    </source>
</reference>
<dbReference type="GO" id="GO:0030424">
    <property type="term" value="C:axon"/>
    <property type="evidence" value="ECO:0000318"/>
    <property type="project" value="GO_Central"/>
</dbReference>
<keyword evidence="5 10" id="KW-0472">Membrane</keyword>
<dbReference type="PROSITE" id="PS50835">
    <property type="entry name" value="IG_LIKE"/>
    <property type="match status" value="1"/>
</dbReference>
<dbReference type="SUPFAM" id="SSF48726">
    <property type="entry name" value="Immunoglobulin"/>
    <property type="match status" value="1"/>
</dbReference>
<dbReference type="OrthoDB" id="9422141at2759"/>
<dbReference type="InterPro" id="IPR003599">
    <property type="entry name" value="Ig_sub"/>
</dbReference>
<protein>
    <submittedName>
        <fullName evidence="13">Uncharacterized protein LOC108707837 isoform X1</fullName>
    </submittedName>
</protein>
<proteinExistence type="predicted"/>
<dbReference type="InterPro" id="IPR013106">
    <property type="entry name" value="Ig_V-set"/>
</dbReference>
<evidence type="ECO:0000256" key="5">
    <source>
        <dbReference type="ARBA" id="ARBA00023136"/>
    </source>
</evidence>
<dbReference type="SMART" id="SM00409">
    <property type="entry name" value="IG"/>
    <property type="match status" value="1"/>
</dbReference>
<feature type="region of interest" description="Disordered" evidence="9">
    <location>
        <begin position="306"/>
        <end position="329"/>
    </location>
</feature>
<keyword evidence="3" id="KW-0732">Signal</keyword>
<dbReference type="Pfam" id="PF07686">
    <property type="entry name" value="V-set"/>
    <property type="match status" value="1"/>
</dbReference>
<evidence type="ECO:0000313" key="13">
    <source>
        <dbReference type="RefSeq" id="XP_018101351.1"/>
    </source>
</evidence>
<dbReference type="InterPro" id="IPR047164">
    <property type="entry name" value="OX2G-like"/>
</dbReference>
<comment type="subcellular location">
    <subcellularLocation>
        <location evidence="1">Membrane</location>
        <topology evidence="1">Single-pass membrane protein</topology>
    </subcellularLocation>
</comment>
<evidence type="ECO:0000313" key="12">
    <source>
        <dbReference type="Proteomes" id="UP000186698"/>
    </source>
</evidence>
<dbReference type="GO" id="GO:0150079">
    <property type="term" value="P:negative regulation of neuroinflammatory response"/>
    <property type="evidence" value="ECO:0000318"/>
    <property type="project" value="GO_Central"/>
</dbReference>
<dbReference type="SMART" id="SM00406">
    <property type="entry name" value="IGv"/>
    <property type="match status" value="1"/>
</dbReference>
<name>A0A8J0UDE2_XENLA</name>
<dbReference type="InterPro" id="IPR007110">
    <property type="entry name" value="Ig-like_dom"/>
</dbReference>
<dbReference type="GO" id="GO:0098632">
    <property type="term" value="F:cell-cell adhesion mediator activity"/>
    <property type="evidence" value="ECO:0000318"/>
    <property type="project" value="GO_Central"/>
</dbReference>
<evidence type="ECO:0000256" key="8">
    <source>
        <dbReference type="ARBA" id="ARBA00023319"/>
    </source>
</evidence>
<dbReference type="GO" id="GO:0016020">
    <property type="term" value="C:membrane"/>
    <property type="evidence" value="ECO:0007669"/>
    <property type="project" value="UniProtKB-SubCell"/>
</dbReference>
<keyword evidence="6" id="KW-1015">Disulfide bond</keyword>
<keyword evidence="7" id="KW-0325">Glycoprotein</keyword>
<evidence type="ECO:0000256" key="10">
    <source>
        <dbReference type="SAM" id="Phobius"/>
    </source>
</evidence>
<evidence type="ECO:0000256" key="3">
    <source>
        <dbReference type="ARBA" id="ARBA00022729"/>
    </source>
</evidence>
<evidence type="ECO:0000256" key="4">
    <source>
        <dbReference type="ARBA" id="ARBA00022989"/>
    </source>
</evidence>
<dbReference type="InterPro" id="IPR013783">
    <property type="entry name" value="Ig-like_fold"/>
</dbReference>
<feature type="transmembrane region" description="Helical" evidence="10">
    <location>
        <begin position="337"/>
        <end position="359"/>
    </location>
</feature>
<feature type="domain" description="Ig-like" evidence="11">
    <location>
        <begin position="45"/>
        <end position="135"/>
    </location>
</feature>
<dbReference type="InterPro" id="IPR036179">
    <property type="entry name" value="Ig-like_dom_sf"/>
</dbReference>
<organism evidence="12 13">
    <name type="scientific">Xenopus laevis</name>
    <name type="common">African clawed frog</name>
    <dbReference type="NCBI Taxonomy" id="8355"/>
    <lineage>
        <taxon>Eukaryota</taxon>
        <taxon>Metazoa</taxon>
        <taxon>Chordata</taxon>
        <taxon>Craniata</taxon>
        <taxon>Vertebrata</taxon>
        <taxon>Euteleostomi</taxon>
        <taxon>Amphibia</taxon>
        <taxon>Batrachia</taxon>
        <taxon>Anura</taxon>
        <taxon>Pipoidea</taxon>
        <taxon>Pipidae</taxon>
        <taxon>Xenopodinae</taxon>
        <taxon>Xenopus</taxon>
        <taxon>Xenopus</taxon>
    </lineage>
</organism>
<evidence type="ECO:0000256" key="6">
    <source>
        <dbReference type="ARBA" id="ARBA00023157"/>
    </source>
</evidence>
<feature type="region of interest" description="Disordered" evidence="9">
    <location>
        <begin position="416"/>
        <end position="475"/>
    </location>
</feature>